<dbReference type="SMART" id="SM00382">
    <property type="entry name" value="AAA"/>
    <property type="match status" value="1"/>
</dbReference>
<dbReference type="PANTHER" id="PTHR43134">
    <property type="entry name" value="SIGNAL RECOGNITION PARTICLE RECEPTOR SUBUNIT ALPHA"/>
    <property type="match status" value="1"/>
</dbReference>
<keyword evidence="4" id="KW-0813">Transport</keyword>
<dbReference type="InterPro" id="IPR027417">
    <property type="entry name" value="P-loop_NTPase"/>
</dbReference>
<dbReference type="GO" id="GO:0005525">
    <property type="term" value="F:GTP binding"/>
    <property type="evidence" value="ECO:0007669"/>
    <property type="project" value="UniProtKB-KW"/>
</dbReference>
<keyword evidence="18" id="KW-1185">Reference proteome</keyword>
<dbReference type="KEGG" id="snep:Enr13x_67080"/>
<keyword evidence="5" id="KW-1003">Cell membrane</keyword>
<comment type="similarity">
    <text evidence="2">Belongs to the GTP-binding SRP family.</text>
</comment>
<dbReference type="PANTHER" id="PTHR43134:SF3">
    <property type="entry name" value="FLAGELLAR BIOSYNTHESIS PROTEIN FLHF"/>
    <property type="match status" value="1"/>
</dbReference>
<evidence type="ECO:0000256" key="11">
    <source>
        <dbReference type="ARBA" id="ARBA00023225"/>
    </source>
</evidence>
<sequence>MQVKIFRAANLQAALEEIREQLGPNASVLRTRQCRDGWMGWLGRSYVEVTASSGDQPRDAAGMMSEDTHRSLERLAGIQPSPNTLPIDSRQTLSVVGRMPISPTGSTSPTRPTGGTGLNHSRYSDPTADYRTGLISLGVSEAVADRWIRSTSGFVANLGDPVEPSWLEQLQRSVAREIRLSGAIQLNPGERRIVALIGPTGVGKTTTVAKLAAGFRIQSKRRVGLLTIDTFRIAAVQQLQAYAQIMDLPMSVVESTDQMRGAIDQLGDVDLILIDTAGRSPKGDMSIAGLAELLRTAQPDETHLVISATSTAAVVQSALDGFAAARPTAAILSKLDETPYTAGVLSALTSSRDRLGLPISYVTNGQHVPDDIAVATAQRLTERLIPAPTGVRQFEAA</sequence>
<dbReference type="SMART" id="SM00962">
    <property type="entry name" value="SRP54"/>
    <property type="match status" value="1"/>
</dbReference>
<keyword evidence="17" id="KW-0282">Flagellum</keyword>
<evidence type="ECO:0000256" key="9">
    <source>
        <dbReference type="ARBA" id="ARBA00023134"/>
    </source>
</evidence>
<keyword evidence="8" id="KW-0653">Protein transport</keyword>
<evidence type="ECO:0000259" key="15">
    <source>
        <dbReference type="SMART" id="SM00382"/>
    </source>
</evidence>
<proteinExistence type="inferred from homology"/>
<dbReference type="Proteomes" id="UP000319004">
    <property type="component" value="Chromosome"/>
</dbReference>
<comment type="function">
    <text evidence="12">Necessary for flagellar biosynthesis. May be involved in translocation of the flagellum.</text>
</comment>
<dbReference type="RefSeq" id="WP_145390943.1">
    <property type="nucleotide sequence ID" value="NZ_CP037423.1"/>
</dbReference>
<dbReference type="GO" id="GO:0015031">
    <property type="term" value="P:protein transport"/>
    <property type="evidence" value="ECO:0007669"/>
    <property type="project" value="UniProtKB-KW"/>
</dbReference>
<keyword evidence="11" id="KW-1006">Bacterial flagellum protein export</keyword>
<evidence type="ECO:0000256" key="12">
    <source>
        <dbReference type="ARBA" id="ARBA00025337"/>
    </source>
</evidence>
<keyword evidence="9" id="KW-0342">GTP-binding</keyword>
<dbReference type="InterPro" id="IPR003593">
    <property type="entry name" value="AAA+_ATPase"/>
</dbReference>
<keyword evidence="17" id="KW-0966">Cell projection</keyword>
<evidence type="ECO:0000313" key="18">
    <source>
        <dbReference type="Proteomes" id="UP000319004"/>
    </source>
</evidence>
<dbReference type="SUPFAM" id="SSF52540">
    <property type="entry name" value="P-loop containing nucleoside triphosphate hydrolases"/>
    <property type="match status" value="1"/>
</dbReference>
<dbReference type="GO" id="GO:0005047">
    <property type="term" value="F:signal recognition particle binding"/>
    <property type="evidence" value="ECO:0007669"/>
    <property type="project" value="TreeGrafter"/>
</dbReference>
<feature type="compositionally biased region" description="Low complexity" evidence="14">
    <location>
        <begin position="102"/>
        <end position="113"/>
    </location>
</feature>
<dbReference type="GO" id="GO:0006614">
    <property type="term" value="P:SRP-dependent cotranslational protein targeting to membrane"/>
    <property type="evidence" value="ECO:0007669"/>
    <property type="project" value="InterPro"/>
</dbReference>
<dbReference type="OrthoDB" id="9778554at2"/>
<evidence type="ECO:0000256" key="13">
    <source>
        <dbReference type="ARBA" id="ARBA00030866"/>
    </source>
</evidence>
<evidence type="ECO:0000256" key="1">
    <source>
        <dbReference type="ARBA" id="ARBA00004413"/>
    </source>
</evidence>
<evidence type="ECO:0000256" key="5">
    <source>
        <dbReference type="ARBA" id="ARBA00022475"/>
    </source>
</evidence>
<gene>
    <name evidence="17" type="primary">flhF</name>
    <name evidence="17" type="ORF">Enr13x_67080</name>
</gene>
<keyword evidence="7" id="KW-1005">Bacterial flagellum biogenesis</keyword>
<dbReference type="EMBL" id="CP037423">
    <property type="protein sequence ID" value="QDV46799.1"/>
    <property type="molecule type" value="Genomic_DNA"/>
</dbReference>
<dbReference type="Gene3D" id="3.40.50.300">
    <property type="entry name" value="P-loop containing nucleotide triphosphate hydrolases"/>
    <property type="match status" value="1"/>
</dbReference>
<dbReference type="CDD" id="cd17873">
    <property type="entry name" value="FlhF"/>
    <property type="match status" value="1"/>
</dbReference>
<evidence type="ECO:0000256" key="3">
    <source>
        <dbReference type="ARBA" id="ARBA00014919"/>
    </source>
</evidence>
<dbReference type="GO" id="GO:0003924">
    <property type="term" value="F:GTPase activity"/>
    <property type="evidence" value="ECO:0007669"/>
    <property type="project" value="InterPro"/>
</dbReference>
<organism evidence="17 18">
    <name type="scientific">Stieleria neptunia</name>
    <dbReference type="NCBI Taxonomy" id="2527979"/>
    <lineage>
        <taxon>Bacteria</taxon>
        <taxon>Pseudomonadati</taxon>
        <taxon>Planctomycetota</taxon>
        <taxon>Planctomycetia</taxon>
        <taxon>Pirellulales</taxon>
        <taxon>Pirellulaceae</taxon>
        <taxon>Stieleria</taxon>
    </lineage>
</organism>
<evidence type="ECO:0000256" key="6">
    <source>
        <dbReference type="ARBA" id="ARBA00022741"/>
    </source>
</evidence>
<reference evidence="17 18" key="1">
    <citation type="submission" date="2019-03" db="EMBL/GenBank/DDBJ databases">
        <title>Deep-cultivation of Planctomycetes and their phenomic and genomic characterization uncovers novel biology.</title>
        <authorList>
            <person name="Wiegand S."/>
            <person name="Jogler M."/>
            <person name="Boedeker C."/>
            <person name="Pinto D."/>
            <person name="Vollmers J."/>
            <person name="Rivas-Marin E."/>
            <person name="Kohn T."/>
            <person name="Peeters S.H."/>
            <person name="Heuer A."/>
            <person name="Rast P."/>
            <person name="Oberbeckmann S."/>
            <person name="Bunk B."/>
            <person name="Jeske O."/>
            <person name="Meyerdierks A."/>
            <person name="Storesund J.E."/>
            <person name="Kallscheuer N."/>
            <person name="Luecker S."/>
            <person name="Lage O.M."/>
            <person name="Pohl T."/>
            <person name="Merkel B.J."/>
            <person name="Hornburger P."/>
            <person name="Mueller R.-W."/>
            <person name="Bruemmer F."/>
            <person name="Labrenz M."/>
            <person name="Spormann A.M."/>
            <person name="Op den Camp H."/>
            <person name="Overmann J."/>
            <person name="Amann R."/>
            <person name="Jetten M.S.M."/>
            <person name="Mascher T."/>
            <person name="Medema M.H."/>
            <person name="Devos D.P."/>
            <person name="Kaster A.-K."/>
            <person name="Ovreas L."/>
            <person name="Rohde M."/>
            <person name="Galperin M.Y."/>
            <person name="Jogler C."/>
        </authorList>
    </citation>
    <scope>NUCLEOTIDE SEQUENCE [LARGE SCALE GENOMIC DNA]</scope>
    <source>
        <strain evidence="17 18">Enr13</strain>
    </source>
</reference>
<evidence type="ECO:0000256" key="8">
    <source>
        <dbReference type="ARBA" id="ARBA00022927"/>
    </source>
</evidence>
<feature type="region of interest" description="Disordered" evidence="14">
    <location>
        <begin position="99"/>
        <end position="124"/>
    </location>
</feature>
<accession>A0A518I104</accession>
<dbReference type="FunFam" id="3.40.50.300:FF:000695">
    <property type="entry name" value="Flagellar biosynthesis regulator FlhF"/>
    <property type="match status" value="1"/>
</dbReference>
<evidence type="ECO:0000256" key="10">
    <source>
        <dbReference type="ARBA" id="ARBA00023136"/>
    </source>
</evidence>
<feature type="domain" description="SRP54-type proteins GTP-binding" evidence="16">
    <location>
        <begin position="191"/>
        <end position="386"/>
    </location>
</feature>
<comment type="subcellular location">
    <subcellularLocation>
        <location evidence="1">Cell membrane</location>
        <topology evidence="1">Peripheral membrane protein</topology>
        <orientation evidence="1">Cytoplasmic side</orientation>
    </subcellularLocation>
</comment>
<evidence type="ECO:0000256" key="14">
    <source>
        <dbReference type="SAM" id="MobiDB-lite"/>
    </source>
</evidence>
<evidence type="ECO:0000256" key="2">
    <source>
        <dbReference type="ARBA" id="ARBA00008531"/>
    </source>
</evidence>
<name>A0A518I104_9BACT</name>
<feature type="domain" description="AAA+ ATPase" evidence="15">
    <location>
        <begin position="190"/>
        <end position="389"/>
    </location>
</feature>
<keyword evidence="17" id="KW-0969">Cilium</keyword>
<dbReference type="InterPro" id="IPR000897">
    <property type="entry name" value="SRP54_GTPase_dom"/>
</dbReference>
<keyword evidence="10" id="KW-0472">Membrane</keyword>
<evidence type="ECO:0000256" key="7">
    <source>
        <dbReference type="ARBA" id="ARBA00022795"/>
    </source>
</evidence>
<evidence type="ECO:0000259" key="16">
    <source>
        <dbReference type="SMART" id="SM00962"/>
    </source>
</evidence>
<dbReference type="InterPro" id="IPR047040">
    <property type="entry name" value="FlhF__GTPase_dom"/>
</dbReference>
<dbReference type="Gene3D" id="1.20.120.1380">
    <property type="entry name" value="Flagellar FlhF biosynthesis protein, N domain"/>
    <property type="match status" value="1"/>
</dbReference>
<dbReference type="AlphaFoldDB" id="A0A518I104"/>
<dbReference type="GO" id="GO:0005886">
    <property type="term" value="C:plasma membrane"/>
    <property type="evidence" value="ECO:0007669"/>
    <property type="project" value="UniProtKB-SubCell"/>
</dbReference>
<evidence type="ECO:0000256" key="4">
    <source>
        <dbReference type="ARBA" id="ARBA00022448"/>
    </source>
</evidence>
<protein>
    <recommendedName>
        <fullName evidence="3">Flagellar biosynthesis protein FlhF</fullName>
    </recommendedName>
    <alternativeName>
        <fullName evidence="13">Flagella-associated GTP-binding protein</fullName>
    </alternativeName>
</protein>
<dbReference type="Pfam" id="PF00448">
    <property type="entry name" value="SRP54"/>
    <property type="match status" value="1"/>
</dbReference>
<evidence type="ECO:0000313" key="17">
    <source>
        <dbReference type="EMBL" id="QDV46799.1"/>
    </source>
</evidence>
<keyword evidence="6" id="KW-0547">Nucleotide-binding</keyword>
<dbReference type="GO" id="GO:0044781">
    <property type="term" value="P:bacterial-type flagellum organization"/>
    <property type="evidence" value="ECO:0007669"/>
    <property type="project" value="UniProtKB-KW"/>
</dbReference>